<comment type="caution">
    <text evidence="3">The sequence shown here is derived from an EMBL/GenBank/DDBJ whole genome shotgun (WGS) entry which is preliminary data.</text>
</comment>
<accession>A0A814DC96</accession>
<dbReference type="OrthoDB" id="10031214at2759"/>
<gene>
    <name evidence="4" type="ORF">OTI717_LOCUS6900</name>
    <name evidence="3" type="ORF">RFH988_LOCUS11755</name>
</gene>
<name>A0A814DC96_9BILA</name>
<sequence>MMSTPFPSTAAYDVWPRATDAPSGSVPFGGGSTGLPYNTTAAFGNRAPPIPQSPSTPFPSTQPLGRGTGVPTNMYAGTTTSPINPTAANVAQNQAQNAQFEAYRRRLAQLENENEERRNATINLTQMGTHLLQGQMGVQEQILQYQFMLEQCMETLDHQNYVLNEQSEELLLLRAKMKHFEYLVDAFKLSKEGNNLLRSGAGDMCCFDANLLCCRDPCSLPPPSTSPFFAGGATRVTASTFQPFNPRYRSPNTRAAVASNLSGRRSATPSAINRNFPSSDQRPSRRLGNFN</sequence>
<dbReference type="AlphaFoldDB" id="A0A814DC96"/>
<reference evidence="3" key="1">
    <citation type="submission" date="2021-02" db="EMBL/GenBank/DDBJ databases">
        <authorList>
            <person name="Nowell W R."/>
        </authorList>
    </citation>
    <scope>NUCLEOTIDE SEQUENCE</scope>
</reference>
<organism evidence="3 5">
    <name type="scientific">Rotaria sordida</name>
    <dbReference type="NCBI Taxonomy" id="392033"/>
    <lineage>
        <taxon>Eukaryota</taxon>
        <taxon>Metazoa</taxon>
        <taxon>Spiralia</taxon>
        <taxon>Gnathifera</taxon>
        <taxon>Rotifera</taxon>
        <taxon>Eurotatoria</taxon>
        <taxon>Bdelloidea</taxon>
        <taxon>Philodinida</taxon>
        <taxon>Philodinidae</taxon>
        <taxon>Rotaria</taxon>
    </lineage>
</organism>
<feature type="region of interest" description="Disordered" evidence="2">
    <location>
        <begin position="257"/>
        <end position="291"/>
    </location>
</feature>
<dbReference type="EMBL" id="CAJOAX010000500">
    <property type="protein sequence ID" value="CAF3602906.1"/>
    <property type="molecule type" value="Genomic_DNA"/>
</dbReference>
<feature type="compositionally biased region" description="Polar residues" evidence="2">
    <location>
        <begin position="259"/>
        <end position="281"/>
    </location>
</feature>
<evidence type="ECO:0000313" key="3">
    <source>
        <dbReference type="EMBL" id="CAF0953392.1"/>
    </source>
</evidence>
<evidence type="ECO:0000256" key="1">
    <source>
        <dbReference type="SAM" id="Coils"/>
    </source>
</evidence>
<evidence type="ECO:0000313" key="4">
    <source>
        <dbReference type="EMBL" id="CAF3602906.1"/>
    </source>
</evidence>
<evidence type="ECO:0000313" key="5">
    <source>
        <dbReference type="Proteomes" id="UP000663882"/>
    </source>
</evidence>
<evidence type="ECO:0000256" key="2">
    <source>
        <dbReference type="SAM" id="MobiDB-lite"/>
    </source>
</evidence>
<dbReference type="EMBL" id="CAJNOO010000473">
    <property type="protein sequence ID" value="CAF0953392.1"/>
    <property type="molecule type" value="Genomic_DNA"/>
</dbReference>
<protein>
    <submittedName>
        <fullName evidence="3">Uncharacterized protein</fullName>
    </submittedName>
</protein>
<dbReference type="Proteomes" id="UP000663823">
    <property type="component" value="Unassembled WGS sequence"/>
</dbReference>
<feature type="coiled-coil region" evidence="1">
    <location>
        <begin position="93"/>
        <end position="127"/>
    </location>
</feature>
<dbReference type="Proteomes" id="UP000663882">
    <property type="component" value="Unassembled WGS sequence"/>
</dbReference>
<keyword evidence="1" id="KW-0175">Coiled coil</keyword>
<proteinExistence type="predicted"/>